<organism evidence="2 3">
    <name type="scientific">Phyllobacterium myrsinacearum</name>
    <dbReference type="NCBI Taxonomy" id="28101"/>
    <lineage>
        <taxon>Bacteria</taxon>
        <taxon>Pseudomonadati</taxon>
        <taxon>Pseudomonadota</taxon>
        <taxon>Alphaproteobacteria</taxon>
        <taxon>Hyphomicrobiales</taxon>
        <taxon>Phyllobacteriaceae</taxon>
        <taxon>Phyllobacterium</taxon>
    </lineage>
</organism>
<dbReference type="EMBL" id="JACGXN010000001">
    <property type="protein sequence ID" value="MBA8877293.1"/>
    <property type="molecule type" value="Genomic_DNA"/>
</dbReference>
<dbReference type="InterPro" id="IPR032789">
    <property type="entry name" value="T2SS-T3SS_pil_N"/>
</dbReference>
<gene>
    <name evidence="2" type="ORF">FHW16_000975</name>
</gene>
<sequence>MVRHNDRRIRQRGVISMLAAMIALSGVTLAGADTGIHVVMNQATVLKLARPADTVVVGDPEIADAVVKDSRTVVLTGKGFGMTNIVIMDADGGAIVDDQVLVSRSVSNTVRVYRRAAVQTLSCSPFCETSQKTAAETKSDTEIGGN</sequence>
<dbReference type="Pfam" id="PF13629">
    <property type="entry name" value="T2SS-T3SS_pil_N"/>
    <property type="match status" value="1"/>
</dbReference>
<evidence type="ECO:0000313" key="3">
    <source>
        <dbReference type="Proteomes" id="UP000549052"/>
    </source>
</evidence>
<dbReference type="AlphaFoldDB" id="A0A839EBG7"/>
<dbReference type="RefSeq" id="WP_182547981.1">
    <property type="nucleotide sequence ID" value="NZ_JACGXN010000001.1"/>
</dbReference>
<accession>A0A839EBG7</accession>
<keyword evidence="3" id="KW-1185">Reference proteome</keyword>
<dbReference type="Proteomes" id="UP000549052">
    <property type="component" value="Unassembled WGS sequence"/>
</dbReference>
<evidence type="ECO:0000259" key="1">
    <source>
        <dbReference type="Pfam" id="PF13629"/>
    </source>
</evidence>
<proteinExistence type="predicted"/>
<comment type="caution">
    <text evidence="2">The sequence shown here is derived from an EMBL/GenBank/DDBJ whole genome shotgun (WGS) entry which is preliminary data.</text>
</comment>
<reference evidence="2 3" key="1">
    <citation type="submission" date="2020-07" db="EMBL/GenBank/DDBJ databases">
        <title>Genomic Encyclopedia of Type Strains, Phase IV (KMG-V): Genome sequencing to study the core and pangenomes of soil and plant-associated prokaryotes.</title>
        <authorList>
            <person name="Whitman W."/>
        </authorList>
    </citation>
    <scope>NUCLEOTIDE SEQUENCE [LARGE SCALE GENOMIC DNA]</scope>
    <source>
        <strain evidence="2 3">AN3</strain>
    </source>
</reference>
<feature type="domain" description="Pilus formation protein N-terminal" evidence="1">
    <location>
        <begin position="36"/>
        <end position="103"/>
    </location>
</feature>
<name>A0A839EBG7_9HYPH</name>
<protein>
    <submittedName>
        <fullName evidence="2">Flp pilus assembly secretin CpaC</fullName>
    </submittedName>
</protein>
<evidence type="ECO:0000313" key="2">
    <source>
        <dbReference type="EMBL" id="MBA8877293.1"/>
    </source>
</evidence>